<evidence type="ECO:0000256" key="1">
    <source>
        <dbReference type="ARBA" id="ARBA00006540"/>
    </source>
</evidence>
<organism evidence="10 11">
    <name type="scientific">Candidatus Roizmanbacteria bacterium RIFCSPLOWO2_01_FULL_37_16</name>
    <dbReference type="NCBI Taxonomy" id="1802058"/>
    <lineage>
        <taxon>Bacteria</taxon>
        <taxon>Candidatus Roizmaniibacteriota</taxon>
    </lineage>
</organism>
<keyword evidence="4 7" id="KW-0689">Ribosomal protein</keyword>
<dbReference type="PROSITE" id="PS00474">
    <property type="entry name" value="RIBOSOMAL_L3"/>
    <property type="match status" value="1"/>
</dbReference>
<keyword evidence="5 7" id="KW-0687">Ribonucleoprotein</keyword>
<dbReference type="Pfam" id="PF00297">
    <property type="entry name" value="Ribosomal_L3"/>
    <property type="match status" value="1"/>
</dbReference>
<evidence type="ECO:0000313" key="11">
    <source>
        <dbReference type="Proteomes" id="UP000178040"/>
    </source>
</evidence>
<name>A0A1F7IPB3_9BACT</name>
<evidence type="ECO:0000256" key="9">
    <source>
        <dbReference type="SAM" id="MobiDB-lite"/>
    </source>
</evidence>
<feature type="region of interest" description="Disordered" evidence="9">
    <location>
        <begin position="130"/>
        <end position="154"/>
    </location>
</feature>
<evidence type="ECO:0000256" key="5">
    <source>
        <dbReference type="ARBA" id="ARBA00023274"/>
    </source>
</evidence>
<accession>A0A1F7IPB3</accession>
<evidence type="ECO:0000313" key="10">
    <source>
        <dbReference type="EMBL" id="OGK45218.1"/>
    </source>
</evidence>
<proteinExistence type="inferred from homology"/>
<dbReference type="PANTHER" id="PTHR11229">
    <property type="entry name" value="50S RIBOSOMAL PROTEIN L3"/>
    <property type="match status" value="1"/>
</dbReference>
<sequence length="208" mass="22910">MNGFILGEKSEQSQTFDDQGKRIPTTFIKTSPCYLIEIKEPEKHDYFSVMLGFGQVKNIKKPILGQLAKAGIKTPLRFIREFRLETKNLEHKIKVGDEIKPTLFFKKGDLIDISGISKGKGFQGVVKRHGFAGGPRTHGQSDRERAPGSIGQTTTPGRVFKGKRMAGRMGGKRATVKKLQIVDVKDDGLVVKGLVPGAIGGLLEVRSY</sequence>
<evidence type="ECO:0000256" key="8">
    <source>
        <dbReference type="RuleBase" id="RU003906"/>
    </source>
</evidence>
<gene>
    <name evidence="10" type="ORF">A3B40_03175</name>
</gene>
<evidence type="ECO:0000256" key="7">
    <source>
        <dbReference type="RuleBase" id="RU003905"/>
    </source>
</evidence>
<dbReference type="FunFam" id="2.40.30.10:FF:000004">
    <property type="entry name" value="50S ribosomal protein L3"/>
    <property type="match status" value="1"/>
</dbReference>
<dbReference type="InterPro" id="IPR009000">
    <property type="entry name" value="Transl_B-barrel_sf"/>
</dbReference>
<evidence type="ECO:0000256" key="4">
    <source>
        <dbReference type="ARBA" id="ARBA00022980"/>
    </source>
</evidence>
<dbReference type="InterPro" id="IPR000597">
    <property type="entry name" value="Ribosomal_uL3"/>
</dbReference>
<dbReference type="Proteomes" id="UP000178040">
    <property type="component" value="Unassembled WGS sequence"/>
</dbReference>
<comment type="similarity">
    <text evidence="1 7">Belongs to the universal ribosomal protein uL3 family.</text>
</comment>
<comment type="caution">
    <text evidence="10">The sequence shown here is derived from an EMBL/GenBank/DDBJ whole genome shotgun (WGS) entry which is preliminary data.</text>
</comment>
<dbReference type="GO" id="GO:0006412">
    <property type="term" value="P:translation"/>
    <property type="evidence" value="ECO:0007669"/>
    <property type="project" value="UniProtKB-UniRule"/>
</dbReference>
<dbReference type="Gene3D" id="2.40.30.10">
    <property type="entry name" value="Translation factors"/>
    <property type="match status" value="1"/>
</dbReference>
<dbReference type="PANTHER" id="PTHR11229:SF16">
    <property type="entry name" value="LARGE RIBOSOMAL SUBUNIT PROTEIN UL3C"/>
    <property type="match status" value="1"/>
</dbReference>
<dbReference type="Gene3D" id="3.30.160.810">
    <property type="match status" value="1"/>
</dbReference>
<evidence type="ECO:0000256" key="3">
    <source>
        <dbReference type="ARBA" id="ARBA00022884"/>
    </source>
</evidence>
<protein>
    <recommendedName>
        <fullName evidence="6 8">50S ribosomal protein L3</fullName>
    </recommendedName>
</protein>
<dbReference type="InterPro" id="IPR019926">
    <property type="entry name" value="Ribosomal_uL3_CS"/>
</dbReference>
<dbReference type="InterPro" id="IPR019927">
    <property type="entry name" value="Ribosomal_uL3_bac/org-type"/>
</dbReference>
<evidence type="ECO:0000256" key="2">
    <source>
        <dbReference type="ARBA" id="ARBA00022730"/>
    </source>
</evidence>
<keyword evidence="3 8" id="KW-0694">RNA-binding</keyword>
<keyword evidence="2 8" id="KW-0699">rRNA-binding</keyword>
<dbReference type="GO" id="GO:0003735">
    <property type="term" value="F:structural constituent of ribosome"/>
    <property type="evidence" value="ECO:0007669"/>
    <property type="project" value="UniProtKB-UniRule"/>
</dbReference>
<evidence type="ECO:0000256" key="6">
    <source>
        <dbReference type="NCBIfam" id="TIGR03625"/>
    </source>
</evidence>
<dbReference type="NCBIfam" id="TIGR03625">
    <property type="entry name" value="L3_bact"/>
    <property type="match status" value="1"/>
</dbReference>
<comment type="function">
    <text evidence="8">One of the primary rRNA binding proteins, it binds directly near the 3'-end of the 23S rRNA, where it nucleates assembly of the 50S subunit.</text>
</comment>
<dbReference type="AlphaFoldDB" id="A0A1F7IPB3"/>
<reference evidence="10 11" key="1">
    <citation type="journal article" date="2016" name="Nat. Commun.">
        <title>Thousands of microbial genomes shed light on interconnected biogeochemical processes in an aquifer system.</title>
        <authorList>
            <person name="Anantharaman K."/>
            <person name="Brown C.T."/>
            <person name="Hug L.A."/>
            <person name="Sharon I."/>
            <person name="Castelle C.J."/>
            <person name="Probst A.J."/>
            <person name="Thomas B.C."/>
            <person name="Singh A."/>
            <person name="Wilkins M.J."/>
            <person name="Karaoz U."/>
            <person name="Brodie E.L."/>
            <person name="Williams K.H."/>
            <person name="Hubbard S.S."/>
            <person name="Banfield J.F."/>
        </authorList>
    </citation>
    <scope>NUCLEOTIDE SEQUENCE [LARGE SCALE GENOMIC DNA]</scope>
</reference>
<dbReference type="EMBL" id="MGAI01000013">
    <property type="protein sequence ID" value="OGK45218.1"/>
    <property type="molecule type" value="Genomic_DNA"/>
</dbReference>
<comment type="subunit">
    <text evidence="8">Part of the 50S ribosomal subunit. Forms a cluster with proteins L14 and L19.</text>
</comment>
<dbReference type="SUPFAM" id="SSF50447">
    <property type="entry name" value="Translation proteins"/>
    <property type="match status" value="1"/>
</dbReference>
<dbReference type="GO" id="GO:0019843">
    <property type="term" value="F:rRNA binding"/>
    <property type="evidence" value="ECO:0007669"/>
    <property type="project" value="UniProtKB-KW"/>
</dbReference>
<dbReference type="GO" id="GO:0022625">
    <property type="term" value="C:cytosolic large ribosomal subunit"/>
    <property type="evidence" value="ECO:0007669"/>
    <property type="project" value="TreeGrafter"/>
</dbReference>